<gene>
    <name evidence="2" type="primary">LOC116303905</name>
</gene>
<protein>
    <submittedName>
        <fullName evidence="2">Uncharacterized protein LOC116303905</fullName>
    </submittedName>
</protein>
<dbReference type="InParanoid" id="A0A6P8IR84"/>
<proteinExistence type="predicted"/>
<keyword evidence="1" id="KW-1185">Reference proteome</keyword>
<evidence type="ECO:0000313" key="1">
    <source>
        <dbReference type="Proteomes" id="UP000515163"/>
    </source>
</evidence>
<name>A0A6P8IR84_ACTTE</name>
<dbReference type="OrthoDB" id="691673at2759"/>
<sequence length="154" mass="18054">MEDQAMYQAPINWESSLIQSPKKRRKLINNNEDANHANFHDVSPTSFTCCKRFLPINSSNFIYESEEYKSKGETLYVPLRESVLVNVQNIEQFSFKQGSFFIGDESSRFSKVVQGVALHLWRYSDTQQKLYISRSFVFTNIQVFNDIKKILDFM</sequence>
<dbReference type="GeneID" id="116303905"/>
<dbReference type="KEGG" id="aten:116303905"/>
<accession>A0A6P8IR84</accession>
<dbReference type="Proteomes" id="UP000515163">
    <property type="component" value="Unplaced"/>
</dbReference>
<organism evidence="1 2">
    <name type="scientific">Actinia tenebrosa</name>
    <name type="common">Australian red waratah sea anemone</name>
    <dbReference type="NCBI Taxonomy" id="6105"/>
    <lineage>
        <taxon>Eukaryota</taxon>
        <taxon>Metazoa</taxon>
        <taxon>Cnidaria</taxon>
        <taxon>Anthozoa</taxon>
        <taxon>Hexacorallia</taxon>
        <taxon>Actiniaria</taxon>
        <taxon>Actiniidae</taxon>
        <taxon>Actinia</taxon>
    </lineage>
</organism>
<reference evidence="2" key="1">
    <citation type="submission" date="2025-08" db="UniProtKB">
        <authorList>
            <consortium name="RefSeq"/>
        </authorList>
    </citation>
    <scope>IDENTIFICATION</scope>
    <source>
        <tissue evidence="2">Tentacle</tissue>
    </source>
</reference>
<evidence type="ECO:0000313" key="2">
    <source>
        <dbReference type="RefSeq" id="XP_031569382.1"/>
    </source>
</evidence>
<dbReference type="RefSeq" id="XP_031569382.1">
    <property type="nucleotide sequence ID" value="XM_031713522.1"/>
</dbReference>
<dbReference type="AlphaFoldDB" id="A0A6P8IR84"/>